<gene>
    <name evidence="2" type="ORF">EYF80_008526</name>
</gene>
<feature type="region of interest" description="Disordered" evidence="1">
    <location>
        <begin position="1"/>
        <end position="30"/>
    </location>
</feature>
<dbReference type="Proteomes" id="UP000314294">
    <property type="component" value="Unassembled WGS sequence"/>
</dbReference>
<sequence>MGQQPGKFVGDQRRPSLPAFIKGGKRESSRHGIQPCNVFAVHGSDLCKQLPARETQAVEGKQRPVSAPGISVYSETCVWAYSSLCFGERSYTLLRSHLIRFLNL</sequence>
<evidence type="ECO:0000256" key="1">
    <source>
        <dbReference type="SAM" id="MobiDB-lite"/>
    </source>
</evidence>
<evidence type="ECO:0000313" key="2">
    <source>
        <dbReference type="EMBL" id="TNN81192.1"/>
    </source>
</evidence>
<keyword evidence="3" id="KW-1185">Reference proteome</keyword>
<dbReference type="EMBL" id="SRLO01000048">
    <property type="protein sequence ID" value="TNN81192.1"/>
    <property type="molecule type" value="Genomic_DNA"/>
</dbReference>
<dbReference type="OrthoDB" id="98077at2759"/>
<evidence type="ECO:0000313" key="3">
    <source>
        <dbReference type="Proteomes" id="UP000314294"/>
    </source>
</evidence>
<organism evidence="2 3">
    <name type="scientific">Liparis tanakae</name>
    <name type="common">Tanaka's snailfish</name>
    <dbReference type="NCBI Taxonomy" id="230148"/>
    <lineage>
        <taxon>Eukaryota</taxon>
        <taxon>Metazoa</taxon>
        <taxon>Chordata</taxon>
        <taxon>Craniata</taxon>
        <taxon>Vertebrata</taxon>
        <taxon>Euteleostomi</taxon>
        <taxon>Actinopterygii</taxon>
        <taxon>Neopterygii</taxon>
        <taxon>Teleostei</taxon>
        <taxon>Neoteleostei</taxon>
        <taxon>Acanthomorphata</taxon>
        <taxon>Eupercaria</taxon>
        <taxon>Perciformes</taxon>
        <taxon>Cottioidei</taxon>
        <taxon>Cottales</taxon>
        <taxon>Liparidae</taxon>
        <taxon>Liparis</taxon>
    </lineage>
</organism>
<dbReference type="AlphaFoldDB" id="A0A4Z2IV95"/>
<comment type="caution">
    <text evidence="2">The sequence shown here is derived from an EMBL/GenBank/DDBJ whole genome shotgun (WGS) entry which is preliminary data.</text>
</comment>
<protein>
    <submittedName>
        <fullName evidence="2">Uncharacterized protein</fullName>
    </submittedName>
</protein>
<accession>A0A4Z2IV95</accession>
<name>A0A4Z2IV95_9TELE</name>
<reference evidence="2 3" key="1">
    <citation type="submission" date="2019-03" db="EMBL/GenBank/DDBJ databases">
        <title>First draft genome of Liparis tanakae, snailfish: a comprehensive survey of snailfish specific genes.</title>
        <authorList>
            <person name="Kim W."/>
            <person name="Song I."/>
            <person name="Jeong J.-H."/>
            <person name="Kim D."/>
            <person name="Kim S."/>
            <person name="Ryu S."/>
            <person name="Song J.Y."/>
            <person name="Lee S.K."/>
        </authorList>
    </citation>
    <scope>NUCLEOTIDE SEQUENCE [LARGE SCALE GENOMIC DNA]</scope>
    <source>
        <tissue evidence="2">Muscle</tissue>
    </source>
</reference>
<proteinExistence type="predicted"/>